<reference evidence="2 3" key="1">
    <citation type="submission" date="2018-04" db="EMBL/GenBank/DDBJ databases">
        <authorList>
            <person name="Vogel A."/>
        </authorList>
    </citation>
    <scope>NUCLEOTIDE SEQUENCE [LARGE SCALE GENOMIC DNA]</scope>
</reference>
<gene>
    <name evidence="2" type="ORF">CCAM_LOCUS39792</name>
</gene>
<evidence type="ECO:0000313" key="3">
    <source>
        <dbReference type="Proteomes" id="UP000595140"/>
    </source>
</evidence>
<dbReference type="Proteomes" id="UP000595140">
    <property type="component" value="Unassembled WGS sequence"/>
</dbReference>
<proteinExistence type="predicted"/>
<feature type="compositionally biased region" description="Basic and acidic residues" evidence="1">
    <location>
        <begin position="1"/>
        <end position="17"/>
    </location>
</feature>
<accession>A0A484NBX5</accession>
<keyword evidence="3" id="KW-1185">Reference proteome</keyword>
<organism evidence="2 3">
    <name type="scientific">Cuscuta campestris</name>
    <dbReference type="NCBI Taxonomy" id="132261"/>
    <lineage>
        <taxon>Eukaryota</taxon>
        <taxon>Viridiplantae</taxon>
        <taxon>Streptophyta</taxon>
        <taxon>Embryophyta</taxon>
        <taxon>Tracheophyta</taxon>
        <taxon>Spermatophyta</taxon>
        <taxon>Magnoliopsida</taxon>
        <taxon>eudicotyledons</taxon>
        <taxon>Gunneridae</taxon>
        <taxon>Pentapetalae</taxon>
        <taxon>asterids</taxon>
        <taxon>lamiids</taxon>
        <taxon>Solanales</taxon>
        <taxon>Convolvulaceae</taxon>
        <taxon>Cuscuteae</taxon>
        <taxon>Cuscuta</taxon>
        <taxon>Cuscuta subgen. Grammica</taxon>
        <taxon>Cuscuta sect. Cleistogrammica</taxon>
    </lineage>
</organism>
<name>A0A484NBX5_9ASTE</name>
<protein>
    <submittedName>
        <fullName evidence="2">Uncharacterized protein</fullName>
    </submittedName>
</protein>
<sequence length="66" mass="7244">MMDIKRRAASQRKEAGNGKRQSRRPRAEGFDRLLPSAASTASWSSDSTALDSLLPPISEFNSPLLL</sequence>
<feature type="region of interest" description="Disordered" evidence="1">
    <location>
        <begin position="1"/>
        <end position="31"/>
    </location>
</feature>
<evidence type="ECO:0000313" key="2">
    <source>
        <dbReference type="EMBL" id="VFQ98016.1"/>
    </source>
</evidence>
<dbReference type="EMBL" id="OOIL02006556">
    <property type="protein sequence ID" value="VFQ98016.1"/>
    <property type="molecule type" value="Genomic_DNA"/>
</dbReference>
<dbReference type="AlphaFoldDB" id="A0A484NBX5"/>
<evidence type="ECO:0000256" key="1">
    <source>
        <dbReference type="SAM" id="MobiDB-lite"/>
    </source>
</evidence>